<protein>
    <recommendedName>
        <fullName evidence="3">Kinase</fullName>
    </recommendedName>
</protein>
<dbReference type="EMBL" id="SHKR01000013">
    <property type="protein sequence ID" value="RZU13452.1"/>
    <property type="molecule type" value="Genomic_DNA"/>
</dbReference>
<organism evidence="1 2">
    <name type="scientific">Kribbella rubisoli</name>
    <dbReference type="NCBI Taxonomy" id="3075929"/>
    <lineage>
        <taxon>Bacteria</taxon>
        <taxon>Bacillati</taxon>
        <taxon>Actinomycetota</taxon>
        <taxon>Actinomycetes</taxon>
        <taxon>Propionibacteriales</taxon>
        <taxon>Kribbellaceae</taxon>
        <taxon>Kribbella</taxon>
    </lineage>
</organism>
<evidence type="ECO:0008006" key="3">
    <source>
        <dbReference type="Google" id="ProtNLM"/>
    </source>
</evidence>
<keyword evidence="2" id="KW-1185">Reference proteome</keyword>
<dbReference type="Proteomes" id="UP000292027">
    <property type="component" value="Unassembled WGS sequence"/>
</dbReference>
<evidence type="ECO:0000313" key="2">
    <source>
        <dbReference type="Proteomes" id="UP000292027"/>
    </source>
</evidence>
<comment type="caution">
    <text evidence="1">The sequence shown here is derived from an EMBL/GenBank/DDBJ whole genome shotgun (WGS) entry which is preliminary data.</text>
</comment>
<gene>
    <name evidence="1" type="ORF">EV645_4294</name>
</gene>
<dbReference type="OrthoDB" id="9781848at2"/>
<evidence type="ECO:0000313" key="1">
    <source>
        <dbReference type="EMBL" id="RZU13452.1"/>
    </source>
</evidence>
<dbReference type="SUPFAM" id="SSF52540">
    <property type="entry name" value="P-loop containing nucleoside triphosphate hydrolases"/>
    <property type="match status" value="1"/>
</dbReference>
<proteinExistence type="predicted"/>
<accession>A0A4Q7WSS3</accession>
<reference evidence="1 2" key="1">
    <citation type="journal article" date="2015" name="Stand. Genomic Sci.">
        <title>Genomic Encyclopedia of Bacterial and Archaeal Type Strains, Phase III: the genomes of soil and plant-associated and newly described type strains.</title>
        <authorList>
            <person name="Whitman W.B."/>
            <person name="Woyke T."/>
            <person name="Klenk H.P."/>
            <person name="Zhou Y."/>
            <person name="Lilburn T.G."/>
            <person name="Beck B.J."/>
            <person name="De Vos P."/>
            <person name="Vandamme P."/>
            <person name="Eisen J.A."/>
            <person name="Garrity G."/>
            <person name="Hugenholtz P."/>
            <person name="Kyrpides N.C."/>
        </authorList>
    </citation>
    <scope>NUCLEOTIDE SEQUENCE [LARGE SCALE GENOMIC DNA]</scope>
    <source>
        <strain evidence="1 2">VKM Ac-2540</strain>
    </source>
</reference>
<dbReference type="AlphaFoldDB" id="A0A4Q7WSS3"/>
<dbReference type="InterPro" id="IPR027417">
    <property type="entry name" value="P-loop_NTPase"/>
</dbReference>
<dbReference type="Gene3D" id="3.40.50.300">
    <property type="entry name" value="P-loop containing nucleotide triphosphate hydrolases"/>
    <property type="match status" value="1"/>
</dbReference>
<name>A0A4Q7WSS3_9ACTN</name>
<sequence>MGNEAVGSSSTRLITLRGNSGSGKSVVAAAIRAARPVGTVAILGQDLIRRDVLGTGDDAAGHPIGLIDVAGRYLLERGLDVIIEGILNAKWYSQALPRLVADHRGVSRSYIYDLSFEETVRRHATKPVATAFGEAEMRQWYRGLQPIADLDESVITADDSLDATVARILKDCWPSDS</sequence>